<evidence type="ECO:0000259" key="8">
    <source>
        <dbReference type="Pfam" id="PF01120"/>
    </source>
</evidence>
<dbReference type="PANTHER" id="PTHR10030:SF37">
    <property type="entry name" value="ALPHA-L-FUCOSIDASE-RELATED"/>
    <property type="match status" value="1"/>
</dbReference>
<evidence type="ECO:0000256" key="2">
    <source>
        <dbReference type="ARBA" id="ARBA00007951"/>
    </source>
</evidence>
<dbReference type="AlphaFoldDB" id="A0A4V4KHY8"/>
<gene>
    <name evidence="9" type="ORF">D6C91_08176</name>
</gene>
<dbReference type="Pfam" id="PF01120">
    <property type="entry name" value="Alpha_L_fucos"/>
    <property type="match status" value="1"/>
</dbReference>
<evidence type="ECO:0000256" key="3">
    <source>
        <dbReference type="ARBA" id="ARBA00012662"/>
    </source>
</evidence>
<feature type="signal peptide" evidence="7">
    <location>
        <begin position="1"/>
        <end position="20"/>
    </location>
</feature>
<comment type="function">
    <text evidence="1">Alpha-L-fucosidase is responsible for hydrolyzing the alpha-1,6-linked fucose joined to the reducing-end N-acetylglucosamine of the carbohydrate moieties of glycoproteins.</text>
</comment>
<dbReference type="SUPFAM" id="SSF51445">
    <property type="entry name" value="(Trans)glycosidases"/>
    <property type="match status" value="1"/>
</dbReference>
<dbReference type="EC" id="3.2.1.51" evidence="3"/>
<keyword evidence="4 7" id="KW-0732">Signal</keyword>
<dbReference type="GO" id="GO:0004560">
    <property type="term" value="F:alpha-L-fucosidase activity"/>
    <property type="evidence" value="ECO:0007669"/>
    <property type="project" value="UniProtKB-EC"/>
</dbReference>
<dbReference type="PRINTS" id="PR00741">
    <property type="entry name" value="GLHYDRLASE29"/>
</dbReference>
<dbReference type="Gene3D" id="3.20.20.80">
    <property type="entry name" value="Glycosidases"/>
    <property type="match status" value="1"/>
</dbReference>
<evidence type="ECO:0000256" key="5">
    <source>
        <dbReference type="ARBA" id="ARBA00022801"/>
    </source>
</evidence>
<feature type="chain" id="PRO_5020938848" description="alpha-L-fucosidase" evidence="7">
    <location>
        <begin position="21"/>
        <end position="877"/>
    </location>
</feature>
<dbReference type="InterPro" id="IPR016286">
    <property type="entry name" value="FUC_metazoa-typ"/>
</dbReference>
<evidence type="ECO:0000256" key="1">
    <source>
        <dbReference type="ARBA" id="ARBA00004071"/>
    </source>
</evidence>
<evidence type="ECO:0000256" key="4">
    <source>
        <dbReference type="ARBA" id="ARBA00022729"/>
    </source>
</evidence>
<dbReference type="InterPro" id="IPR057739">
    <property type="entry name" value="Glyco_hydro_29_N"/>
</dbReference>
<feature type="domain" description="Glycoside hydrolase family 29 N-terminal" evidence="8">
    <location>
        <begin position="344"/>
        <end position="705"/>
    </location>
</feature>
<evidence type="ECO:0000313" key="10">
    <source>
        <dbReference type="Proteomes" id="UP000308005"/>
    </source>
</evidence>
<reference evidence="9 10" key="1">
    <citation type="submission" date="2018-10" db="EMBL/GenBank/DDBJ databases">
        <title>Fifty Aureobasidium pullulans genomes reveal a recombining polyextremotolerant generalist.</title>
        <authorList>
            <person name="Gostincar C."/>
            <person name="Turk M."/>
            <person name="Zajc J."/>
            <person name="Gunde-Cimerman N."/>
        </authorList>
    </citation>
    <scope>NUCLEOTIDE SEQUENCE [LARGE SCALE GENOMIC DNA]</scope>
    <source>
        <strain evidence="9 10">EXF-3863</strain>
    </source>
</reference>
<dbReference type="EMBL" id="QZBM01000536">
    <property type="protein sequence ID" value="THZ12911.1"/>
    <property type="molecule type" value="Genomic_DNA"/>
</dbReference>
<name>A0A4V4KHY8_AURPU</name>
<dbReference type="GO" id="GO:0016139">
    <property type="term" value="P:glycoside catabolic process"/>
    <property type="evidence" value="ECO:0007669"/>
    <property type="project" value="TreeGrafter"/>
</dbReference>
<evidence type="ECO:0000256" key="6">
    <source>
        <dbReference type="ARBA" id="ARBA00023295"/>
    </source>
</evidence>
<comment type="caution">
    <text evidence="9">The sequence shown here is derived from an EMBL/GenBank/DDBJ whole genome shotgun (WGS) entry which is preliminary data.</text>
</comment>
<dbReference type="GO" id="GO:0006004">
    <property type="term" value="P:fucose metabolic process"/>
    <property type="evidence" value="ECO:0007669"/>
    <property type="project" value="InterPro"/>
</dbReference>
<evidence type="ECO:0000256" key="7">
    <source>
        <dbReference type="SAM" id="SignalP"/>
    </source>
</evidence>
<sequence>MYASSSLKLAILGLVPHVFGQGGLVINPKNAGLHQVGSLASSVPIDLSSMLNNRAFAMSPGDADFDGIHSGYPAEFLPESNFTYAGVNYMFPQYKQSGDDNVLAQGQVITPPQGRYSSISMLVAAESAVATGYVNVTYTDNTTSSGPILVDPFWSWPYPYGGDIVFPYYLTNTSVDYNRSMIYQSINWIDSTKEVSSVTLPNVTSGAATGPGGAAQKTRLHIFAVSLVSATGSGISLEIQQARSTQLWMEGTNKTQIFEAIVVNTGNQWILANNSVKVIVEASGVETVQPGVINRLRPGDRATVRIGVVNSDGTEPGTKGEATLRVTGAGVQASSTFDAVFGIAPYEATYESIYSHESPPWYTGGKYGIFIHWGVYAVPGWGNSGEKEQYAEWYWWYMNQGSNSSNSADFYEYNLATYGPDHVYDDFIQNFTTEHYDPKEWVDLFSDAGAQYFVQVSKHHEGYALFDIPANITQRTSVAQVPHKNLLQMLFDAADQYQPHLHKATYFSLPEWFHPDYKKYGFGEADGAGWPGGNATNPYTNETLPYTGYVAVEDFVSDLILPEMQILAQMGTEIMWCDIGGPNLTAEFSAEYFNSMATQGKQVLINNRCGLPGDFDTPEYARYEAVQTRKWESNLGMDPFSYGYNRVTPVSAYITPASIVTSLIDITSKNGNFLLDIGPQANGTIVEIEKKNLRDAGRWIKSHGEAIFNTTYWFITPGEGDTVRFTQTPDAFYMLTLYPPNATLVLDSPVPYVAGDKVTVIGGNMSGSVVPSRLLANGSLELTISDAVRASDEYSWVFKIPFGGVQTMGNATYTGSAPPAQQTANDVRKLSSSCLGLVPSVLLGLMFWCKKAYKKELMHFYKHLRSANSHTVCSSLV</sequence>
<dbReference type="InterPro" id="IPR000933">
    <property type="entry name" value="Glyco_hydro_29"/>
</dbReference>
<dbReference type="InterPro" id="IPR017853">
    <property type="entry name" value="GH"/>
</dbReference>
<organism evidence="9 10">
    <name type="scientific">Aureobasidium pullulans</name>
    <name type="common">Black yeast</name>
    <name type="synonym">Pullularia pullulans</name>
    <dbReference type="NCBI Taxonomy" id="5580"/>
    <lineage>
        <taxon>Eukaryota</taxon>
        <taxon>Fungi</taxon>
        <taxon>Dikarya</taxon>
        <taxon>Ascomycota</taxon>
        <taxon>Pezizomycotina</taxon>
        <taxon>Dothideomycetes</taxon>
        <taxon>Dothideomycetidae</taxon>
        <taxon>Dothideales</taxon>
        <taxon>Saccotheciaceae</taxon>
        <taxon>Aureobasidium</taxon>
    </lineage>
</organism>
<dbReference type="PANTHER" id="PTHR10030">
    <property type="entry name" value="ALPHA-L-FUCOSIDASE"/>
    <property type="match status" value="1"/>
</dbReference>
<proteinExistence type="inferred from homology"/>
<comment type="similarity">
    <text evidence="2">Belongs to the glycosyl hydrolase 29 family.</text>
</comment>
<accession>A0A4V4KHY8</accession>
<evidence type="ECO:0000313" key="9">
    <source>
        <dbReference type="EMBL" id="THZ12911.1"/>
    </source>
</evidence>
<protein>
    <recommendedName>
        <fullName evidence="3">alpha-L-fucosidase</fullName>
        <ecNumber evidence="3">3.2.1.51</ecNumber>
    </recommendedName>
</protein>
<keyword evidence="6" id="KW-0326">Glycosidase</keyword>
<dbReference type="SMART" id="SM00812">
    <property type="entry name" value="Alpha_L_fucos"/>
    <property type="match status" value="1"/>
</dbReference>
<keyword evidence="5 9" id="KW-0378">Hydrolase</keyword>
<dbReference type="Proteomes" id="UP000308005">
    <property type="component" value="Unassembled WGS sequence"/>
</dbReference>